<dbReference type="Proteomes" id="UP000823775">
    <property type="component" value="Unassembled WGS sequence"/>
</dbReference>
<proteinExistence type="predicted"/>
<sequence>MVAVRGWFAGVNGFRRKMMGEEEIGGGFADAVAMVGDWCSSGSETAAAACPDAAVVASWPASWRKVERKRGEDRGQYSGLKIAEMGCDGLCPVAGDDMEEEMGLADAFGREGTRD</sequence>
<name>A0ABS8UKP7_DATST</name>
<gene>
    <name evidence="1" type="ORF">HAX54_016193</name>
</gene>
<keyword evidence="2" id="KW-1185">Reference proteome</keyword>
<accession>A0ABS8UKP7</accession>
<comment type="caution">
    <text evidence="1">The sequence shown here is derived from an EMBL/GenBank/DDBJ whole genome shotgun (WGS) entry which is preliminary data.</text>
</comment>
<evidence type="ECO:0000313" key="1">
    <source>
        <dbReference type="EMBL" id="MCD9558665.1"/>
    </source>
</evidence>
<reference evidence="1 2" key="1">
    <citation type="journal article" date="2021" name="BMC Genomics">
        <title>Datura genome reveals duplications of psychoactive alkaloid biosynthetic genes and high mutation rate following tissue culture.</title>
        <authorList>
            <person name="Rajewski A."/>
            <person name="Carter-House D."/>
            <person name="Stajich J."/>
            <person name="Litt A."/>
        </authorList>
    </citation>
    <scope>NUCLEOTIDE SEQUENCE [LARGE SCALE GENOMIC DNA]</scope>
    <source>
        <strain evidence="1">AR-01</strain>
    </source>
</reference>
<dbReference type="EMBL" id="JACEIK010002041">
    <property type="protein sequence ID" value="MCD9558665.1"/>
    <property type="molecule type" value="Genomic_DNA"/>
</dbReference>
<protein>
    <submittedName>
        <fullName evidence="1">Uncharacterized protein</fullName>
    </submittedName>
</protein>
<organism evidence="1 2">
    <name type="scientific">Datura stramonium</name>
    <name type="common">Jimsonweed</name>
    <name type="synonym">Common thornapple</name>
    <dbReference type="NCBI Taxonomy" id="4076"/>
    <lineage>
        <taxon>Eukaryota</taxon>
        <taxon>Viridiplantae</taxon>
        <taxon>Streptophyta</taxon>
        <taxon>Embryophyta</taxon>
        <taxon>Tracheophyta</taxon>
        <taxon>Spermatophyta</taxon>
        <taxon>Magnoliopsida</taxon>
        <taxon>eudicotyledons</taxon>
        <taxon>Gunneridae</taxon>
        <taxon>Pentapetalae</taxon>
        <taxon>asterids</taxon>
        <taxon>lamiids</taxon>
        <taxon>Solanales</taxon>
        <taxon>Solanaceae</taxon>
        <taxon>Solanoideae</taxon>
        <taxon>Datureae</taxon>
        <taxon>Datura</taxon>
    </lineage>
</organism>
<evidence type="ECO:0000313" key="2">
    <source>
        <dbReference type="Proteomes" id="UP000823775"/>
    </source>
</evidence>